<keyword evidence="3" id="KW-1185">Reference proteome</keyword>
<dbReference type="InterPro" id="IPR003673">
    <property type="entry name" value="CoA-Trfase_fam_III"/>
</dbReference>
<accession>A0A7Y6IEA5</accession>
<dbReference type="Gene3D" id="3.30.1540.10">
    <property type="entry name" value="formyl-coa transferase, domain 3"/>
    <property type="match status" value="1"/>
</dbReference>
<dbReference type="InterPro" id="IPR023606">
    <property type="entry name" value="CoA-Trfase_III_dom_1_sf"/>
</dbReference>
<organism evidence="2 3">
    <name type="scientific">Nonomuraea montanisoli</name>
    <dbReference type="NCBI Taxonomy" id="2741721"/>
    <lineage>
        <taxon>Bacteria</taxon>
        <taxon>Bacillati</taxon>
        <taxon>Actinomycetota</taxon>
        <taxon>Actinomycetes</taxon>
        <taxon>Streptosporangiales</taxon>
        <taxon>Streptosporangiaceae</taxon>
        <taxon>Nonomuraea</taxon>
    </lineage>
</organism>
<name>A0A7Y6IEA5_9ACTN</name>
<dbReference type="SUPFAM" id="SSF89796">
    <property type="entry name" value="CoA-transferase family III (CaiB/BaiF)"/>
    <property type="match status" value="1"/>
</dbReference>
<sequence length="375" mass="38720">MSGALSGLLVADFSRVLAGPYATMLLADLGADVVKVERPGGGDDTRSWGPPHAGGEATYFLAVNRNKRSIALDLRDPADAEVARALATRADVLVENFRPGTMDRLGLGYDKLRAANPGLVYCSITGFGEGEGAELPGYDLIAQAVGGLMSVTGEPDGPGTKAGVALVDVITGLHASLGMLAALRHRDATGQGQRVTVSLLSSLLSAMTNLASGYAAAGVVPSAMGNRHPSIVPYEVFRAADRPIVIAAGNDRQFRALCEALGRGDLAADPRYAANSGRVAHRDELCAELDRALSARSADAWFAALTAAGVPCGPINTMADAFALATELGLNPLVGEGPAAQVANPVGLGRTPAEYRLAPPSLGQDDQWVRELLGD</sequence>
<dbReference type="Proteomes" id="UP000586042">
    <property type="component" value="Unassembled WGS sequence"/>
</dbReference>
<dbReference type="PANTHER" id="PTHR48207">
    <property type="entry name" value="SUCCINATE--HYDROXYMETHYLGLUTARATE COA-TRANSFERASE"/>
    <property type="match status" value="1"/>
</dbReference>
<gene>
    <name evidence="2" type="ORF">HTZ77_35580</name>
</gene>
<dbReference type="Pfam" id="PF02515">
    <property type="entry name" value="CoA_transf_3"/>
    <property type="match status" value="1"/>
</dbReference>
<evidence type="ECO:0000256" key="1">
    <source>
        <dbReference type="ARBA" id="ARBA00022679"/>
    </source>
</evidence>
<dbReference type="EMBL" id="JABWGN010000016">
    <property type="protein sequence ID" value="NUW36690.1"/>
    <property type="molecule type" value="Genomic_DNA"/>
</dbReference>
<dbReference type="InterPro" id="IPR050483">
    <property type="entry name" value="CoA-transferase_III_domain"/>
</dbReference>
<proteinExistence type="predicted"/>
<protein>
    <submittedName>
        <fullName evidence="2">CoA transferase</fullName>
    </submittedName>
</protein>
<dbReference type="RefSeq" id="WP_175594134.1">
    <property type="nucleotide sequence ID" value="NZ_JABWGN010000016.1"/>
</dbReference>
<dbReference type="GO" id="GO:0008410">
    <property type="term" value="F:CoA-transferase activity"/>
    <property type="evidence" value="ECO:0007669"/>
    <property type="project" value="TreeGrafter"/>
</dbReference>
<dbReference type="AlphaFoldDB" id="A0A7Y6IEA5"/>
<keyword evidence="1 2" id="KW-0808">Transferase</keyword>
<evidence type="ECO:0000313" key="3">
    <source>
        <dbReference type="Proteomes" id="UP000586042"/>
    </source>
</evidence>
<comment type="caution">
    <text evidence="2">The sequence shown here is derived from an EMBL/GenBank/DDBJ whole genome shotgun (WGS) entry which is preliminary data.</text>
</comment>
<dbReference type="Gene3D" id="3.40.50.10540">
    <property type="entry name" value="Crotonobetainyl-coa:carnitine coa-transferase, domain 1"/>
    <property type="match status" value="1"/>
</dbReference>
<reference evidence="2 3" key="1">
    <citation type="submission" date="2020-06" db="EMBL/GenBank/DDBJ databases">
        <title>Nonomuraea sp. SMC257, a novel actinomycete isolated from soil.</title>
        <authorList>
            <person name="Chanama M."/>
        </authorList>
    </citation>
    <scope>NUCLEOTIDE SEQUENCE [LARGE SCALE GENOMIC DNA]</scope>
    <source>
        <strain evidence="2 3">SMC257</strain>
    </source>
</reference>
<dbReference type="PANTHER" id="PTHR48207:SF3">
    <property type="entry name" value="SUCCINATE--HYDROXYMETHYLGLUTARATE COA-TRANSFERASE"/>
    <property type="match status" value="1"/>
</dbReference>
<dbReference type="InterPro" id="IPR044855">
    <property type="entry name" value="CoA-Trfase_III_dom3_sf"/>
</dbReference>
<evidence type="ECO:0000313" key="2">
    <source>
        <dbReference type="EMBL" id="NUW36690.1"/>
    </source>
</evidence>